<gene>
    <name evidence="2" type="ORF">JO380_002370</name>
</gene>
<dbReference type="InterPro" id="IPR052897">
    <property type="entry name" value="Sec-Metab_Biosynth_Hydrolase"/>
</dbReference>
<reference evidence="2 3" key="1">
    <citation type="submission" date="2023-07" db="EMBL/GenBank/DDBJ databases">
        <title>Sequencing the genomes of 1000 actinobacteria strains.</title>
        <authorList>
            <person name="Klenk H.-P."/>
        </authorList>
    </citation>
    <scope>NUCLEOTIDE SEQUENCE [LARGE SCALE GENOMIC DNA]</scope>
    <source>
        <strain evidence="2 3">DSM 14785</strain>
    </source>
</reference>
<accession>A0ABU0GKV6</accession>
<proteinExistence type="predicted"/>
<dbReference type="Gene3D" id="3.40.50.1820">
    <property type="entry name" value="alpha/beta hydrolase"/>
    <property type="match status" value="1"/>
</dbReference>
<sequence length="246" mass="25434">MSTPDTTPTVVLVPGHWLGAWAWDDVVTHLHAAGLATAALTLPGLDPHDPDRATRTLDDQTAAVEDAVRAAAGAGHPVVLVAHSGANAPVSVLLDRHPDLVTHVVWVDSGPAAPGAVFAPGAPADLVELPLPDLDALGAQASLDGLDADALARFRDRAVPEPGPVLTQAVELTDPRRLDVPTTLVCCSITGAQVRELADAGHPMFAEVAGLRHVDVVDLPTGHWPMWSRPADLADVVAAVARRAAG</sequence>
<dbReference type="Pfam" id="PF12697">
    <property type="entry name" value="Abhydrolase_6"/>
    <property type="match status" value="1"/>
</dbReference>
<name>A0ABU0GKV6_9CELL</name>
<dbReference type="SUPFAM" id="SSF53474">
    <property type="entry name" value="alpha/beta-Hydrolases"/>
    <property type="match status" value="1"/>
</dbReference>
<dbReference type="PANTHER" id="PTHR37017:SF11">
    <property type="entry name" value="ESTERASE_LIPASE_THIOESTERASE DOMAIN-CONTAINING PROTEIN"/>
    <property type="match status" value="1"/>
</dbReference>
<dbReference type="InterPro" id="IPR029058">
    <property type="entry name" value="AB_hydrolase_fold"/>
</dbReference>
<dbReference type="RefSeq" id="WP_070319307.1">
    <property type="nucleotide sequence ID" value="NZ_JAUSVM010000001.1"/>
</dbReference>
<evidence type="ECO:0000313" key="3">
    <source>
        <dbReference type="Proteomes" id="UP001240250"/>
    </source>
</evidence>
<evidence type="ECO:0000259" key="1">
    <source>
        <dbReference type="Pfam" id="PF12697"/>
    </source>
</evidence>
<dbReference type="InterPro" id="IPR000073">
    <property type="entry name" value="AB_hydrolase_1"/>
</dbReference>
<dbReference type="EMBL" id="JAUSVM010000001">
    <property type="protein sequence ID" value="MDQ0425989.1"/>
    <property type="molecule type" value="Genomic_DNA"/>
</dbReference>
<protein>
    <submittedName>
        <fullName evidence="2">Pimeloyl-ACP methyl ester carboxylesterase</fullName>
    </submittedName>
</protein>
<keyword evidence="3" id="KW-1185">Reference proteome</keyword>
<dbReference type="Proteomes" id="UP001240250">
    <property type="component" value="Unassembled WGS sequence"/>
</dbReference>
<evidence type="ECO:0000313" key="2">
    <source>
        <dbReference type="EMBL" id="MDQ0425989.1"/>
    </source>
</evidence>
<feature type="domain" description="AB hydrolase-1" evidence="1">
    <location>
        <begin position="10"/>
        <end position="236"/>
    </location>
</feature>
<comment type="caution">
    <text evidence="2">The sequence shown here is derived from an EMBL/GenBank/DDBJ whole genome shotgun (WGS) entry which is preliminary data.</text>
</comment>
<dbReference type="PANTHER" id="PTHR37017">
    <property type="entry name" value="AB HYDROLASE-1 DOMAIN-CONTAINING PROTEIN-RELATED"/>
    <property type="match status" value="1"/>
</dbReference>
<organism evidence="2 3">
    <name type="scientific">Cellulomonas iranensis</name>
    <dbReference type="NCBI Taxonomy" id="76862"/>
    <lineage>
        <taxon>Bacteria</taxon>
        <taxon>Bacillati</taxon>
        <taxon>Actinomycetota</taxon>
        <taxon>Actinomycetes</taxon>
        <taxon>Micrococcales</taxon>
        <taxon>Cellulomonadaceae</taxon>
        <taxon>Cellulomonas</taxon>
    </lineage>
</organism>